<evidence type="ECO:0000256" key="7">
    <source>
        <dbReference type="ARBA" id="ARBA00023186"/>
    </source>
</evidence>
<dbReference type="Gene3D" id="1.20.1270.10">
    <property type="match status" value="1"/>
</dbReference>
<dbReference type="InParanoid" id="A0A1X7UQL0"/>
<dbReference type="InterPro" id="IPR018181">
    <property type="entry name" value="Heat_shock_70_CS"/>
</dbReference>
<evidence type="ECO:0000256" key="2">
    <source>
        <dbReference type="ARBA" id="ARBA00007381"/>
    </source>
</evidence>
<protein>
    <recommendedName>
        <fullName evidence="8">Hypoxia up-regulated protein 1</fullName>
    </recommendedName>
</protein>
<feature type="compositionally biased region" description="Basic residues" evidence="9">
    <location>
        <begin position="990"/>
        <end position="1001"/>
    </location>
</feature>
<reference evidence="12" key="1">
    <citation type="journal article" date="2010" name="Nature">
        <title>The Amphimedon queenslandica genome and the evolution of animal complexity.</title>
        <authorList>
            <person name="Srivastava M."/>
            <person name="Simakov O."/>
            <person name="Chapman J."/>
            <person name="Fahey B."/>
            <person name="Gauthier M.E."/>
            <person name="Mitros T."/>
            <person name="Richards G.S."/>
            <person name="Conaco C."/>
            <person name="Dacre M."/>
            <person name="Hellsten U."/>
            <person name="Larroux C."/>
            <person name="Putnam N.H."/>
            <person name="Stanke M."/>
            <person name="Adamska M."/>
            <person name="Darling A."/>
            <person name="Degnan S.M."/>
            <person name="Oakley T.H."/>
            <person name="Plachetzki D.C."/>
            <person name="Zhai Y."/>
            <person name="Adamski M."/>
            <person name="Calcino A."/>
            <person name="Cummins S.F."/>
            <person name="Goodstein D.M."/>
            <person name="Harris C."/>
            <person name="Jackson D.J."/>
            <person name="Leys S.P."/>
            <person name="Shu S."/>
            <person name="Woodcroft B.J."/>
            <person name="Vervoort M."/>
            <person name="Kosik K.S."/>
            <person name="Manning G."/>
            <person name="Degnan B.M."/>
            <person name="Rokhsar D.S."/>
        </authorList>
    </citation>
    <scope>NUCLEOTIDE SEQUENCE [LARGE SCALE GENOMIC DNA]</scope>
</reference>
<evidence type="ECO:0000313" key="12">
    <source>
        <dbReference type="Proteomes" id="UP000007879"/>
    </source>
</evidence>
<feature type="compositionally biased region" description="Basic and acidic residues" evidence="9">
    <location>
        <begin position="1057"/>
        <end position="1071"/>
    </location>
</feature>
<evidence type="ECO:0000313" key="11">
    <source>
        <dbReference type="EnsemblMetazoa" id="Aqu2.1.29951_001"/>
    </source>
</evidence>
<evidence type="ECO:0000256" key="1">
    <source>
        <dbReference type="ARBA" id="ARBA00004319"/>
    </source>
</evidence>
<evidence type="ECO:0000256" key="3">
    <source>
        <dbReference type="ARBA" id="ARBA00022729"/>
    </source>
</evidence>
<keyword evidence="4" id="KW-0547">Nucleotide-binding</keyword>
<keyword evidence="12" id="KW-1185">Reference proteome</keyword>
<feature type="signal peptide" evidence="10">
    <location>
        <begin position="1"/>
        <end position="20"/>
    </location>
</feature>
<dbReference type="InterPro" id="IPR043129">
    <property type="entry name" value="ATPase_NBD"/>
</dbReference>
<dbReference type="STRING" id="400682.A0A1X7UQL0"/>
<evidence type="ECO:0000256" key="6">
    <source>
        <dbReference type="ARBA" id="ARBA00022840"/>
    </source>
</evidence>
<dbReference type="Gene3D" id="2.60.34.10">
    <property type="entry name" value="Substrate Binding Domain Of DNAk, Chain A, domain 1"/>
    <property type="match status" value="1"/>
</dbReference>
<name>A0A1X7UQL0_AMPQE</name>
<dbReference type="PANTHER" id="PTHR45639">
    <property type="entry name" value="HSC70CB, ISOFORM G-RELATED"/>
    <property type="match status" value="1"/>
</dbReference>
<feature type="compositionally biased region" description="Low complexity" evidence="9">
    <location>
        <begin position="752"/>
        <end position="765"/>
    </location>
</feature>
<dbReference type="GO" id="GO:0005788">
    <property type="term" value="C:endoplasmic reticulum lumen"/>
    <property type="evidence" value="ECO:0007669"/>
    <property type="project" value="UniProtKB-SubCell"/>
</dbReference>
<feature type="compositionally biased region" description="Basic and acidic residues" evidence="9">
    <location>
        <begin position="583"/>
        <end position="654"/>
    </location>
</feature>
<dbReference type="SUPFAM" id="SSF53067">
    <property type="entry name" value="Actin-like ATPase domain"/>
    <property type="match status" value="2"/>
</dbReference>
<feature type="compositionally biased region" description="Basic and acidic residues" evidence="9">
    <location>
        <begin position="1010"/>
        <end position="1020"/>
    </location>
</feature>
<accession>A0A1X7UQL0</accession>
<dbReference type="PANTHER" id="PTHR45639:SF3">
    <property type="entry name" value="HYPOXIA UP-REGULATED PROTEIN 1"/>
    <property type="match status" value="1"/>
</dbReference>
<dbReference type="KEGG" id="aqu:100635398"/>
<evidence type="ECO:0000256" key="4">
    <source>
        <dbReference type="ARBA" id="ARBA00022741"/>
    </source>
</evidence>
<comment type="subcellular location">
    <subcellularLocation>
        <location evidence="1">Endoplasmic reticulum lumen</location>
    </subcellularLocation>
</comment>
<dbReference type="GO" id="GO:0005524">
    <property type="term" value="F:ATP binding"/>
    <property type="evidence" value="ECO:0007669"/>
    <property type="project" value="UniProtKB-KW"/>
</dbReference>
<comment type="similarity">
    <text evidence="2">Belongs to the heat shock protein 70 family.</text>
</comment>
<keyword evidence="6" id="KW-0067">ATP-binding</keyword>
<dbReference type="FunFam" id="3.30.30.30:FF:000004">
    <property type="entry name" value="hypoxia up-regulated protein 1"/>
    <property type="match status" value="1"/>
</dbReference>
<proteinExistence type="inferred from homology"/>
<dbReference type="Proteomes" id="UP000007879">
    <property type="component" value="Unassembled WGS sequence"/>
</dbReference>
<dbReference type="PRINTS" id="PR00301">
    <property type="entry name" value="HEATSHOCK70"/>
</dbReference>
<dbReference type="GO" id="GO:0030968">
    <property type="term" value="P:endoplasmic reticulum unfolded protein response"/>
    <property type="evidence" value="ECO:0007669"/>
    <property type="project" value="TreeGrafter"/>
</dbReference>
<dbReference type="SUPFAM" id="SSF100934">
    <property type="entry name" value="Heat shock protein 70kD (HSP70), C-terminal subdomain"/>
    <property type="match status" value="1"/>
</dbReference>
<dbReference type="Pfam" id="PF00012">
    <property type="entry name" value="HSP70"/>
    <property type="match status" value="1"/>
</dbReference>
<evidence type="ECO:0000256" key="9">
    <source>
        <dbReference type="SAM" id="MobiDB-lite"/>
    </source>
</evidence>
<feature type="region of interest" description="Disordered" evidence="9">
    <location>
        <begin position="987"/>
        <end position="1095"/>
    </location>
</feature>
<dbReference type="InterPro" id="IPR029048">
    <property type="entry name" value="HSP70_C_sf"/>
</dbReference>
<feature type="compositionally biased region" description="Polar residues" evidence="9">
    <location>
        <begin position="738"/>
        <end position="751"/>
    </location>
</feature>
<dbReference type="GO" id="GO:0140662">
    <property type="term" value="F:ATP-dependent protein folding chaperone"/>
    <property type="evidence" value="ECO:0007669"/>
    <property type="project" value="InterPro"/>
</dbReference>
<evidence type="ECO:0000256" key="10">
    <source>
        <dbReference type="SAM" id="SignalP"/>
    </source>
</evidence>
<dbReference type="InterPro" id="IPR013126">
    <property type="entry name" value="Hsp_70_fam"/>
</dbReference>
<keyword evidence="3 10" id="KW-0732">Signal</keyword>
<organism evidence="11">
    <name type="scientific">Amphimedon queenslandica</name>
    <name type="common">Sponge</name>
    <dbReference type="NCBI Taxonomy" id="400682"/>
    <lineage>
        <taxon>Eukaryota</taxon>
        <taxon>Metazoa</taxon>
        <taxon>Porifera</taxon>
        <taxon>Demospongiae</taxon>
        <taxon>Heteroscleromorpha</taxon>
        <taxon>Haplosclerida</taxon>
        <taxon>Niphatidae</taxon>
        <taxon>Amphimedon</taxon>
    </lineage>
</organism>
<feature type="compositionally biased region" description="Acidic residues" evidence="9">
    <location>
        <begin position="715"/>
        <end position="733"/>
    </location>
</feature>
<dbReference type="FunFam" id="3.90.640.10:FF:000012">
    <property type="entry name" value="Hypoxia up-regulated protein 1"/>
    <property type="match status" value="1"/>
</dbReference>
<dbReference type="Gene3D" id="3.30.420.40">
    <property type="match status" value="2"/>
</dbReference>
<evidence type="ECO:0000256" key="8">
    <source>
        <dbReference type="ARBA" id="ARBA00040503"/>
    </source>
</evidence>
<dbReference type="Gene3D" id="3.90.640.10">
    <property type="entry name" value="Actin, Chain A, domain 4"/>
    <property type="match status" value="1"/>
</dbReference>
<dbReference type="PROSITE" id="PS01036">
    <property type="entry name" value="HSP70_3"/>
    <property type="match status" value="1"/>
</dbReference>
<feature type="chain" id="PRO_5013095578" description="Hypoxia up-regulated protein 1" evidence="10">
    <location>
        <begin position="21"/>
        <end position="1095"/>
    </location>
</feature>
<dbReference type="OrthoDB" id="10262720at2759"/>
<dbReference type="EnsemblMetazoa" id="Aqu2.1.29951_001">
    <property type="protein sequence ID" value="Aqu2.1.29951_001"/>
    <property type="gene ID" value="Aqu2.1.29951"/>
</dbReference>
<dbReference type="AlphaFoldDB" id="A0A1X7UQL0"/>
<dbReference type="FunCoup" id="A0A1X7UQL0">
    <property type="interactions" value="921"/>
</dbReference>
<feature type="compositionally biased region" description="Basic and acidic residues" evidence="9">
    <location>
        <begin position="700"/>
        <end position="713"/>
    </location>
</feature>
<feature type="compositionally biased region" description="Polar residues" evidence="9">
    <location>
        <begin position="1024"/>
        <end position="1037"/>
    </location>
</feature>
<reference evidence="11" key="2">
    <citation type="submission" date="2017-05" db="UniProtKB">
        <authorList>
            <consortium name="EnsemblMetazoa"/>
        </authorList>
    </citation>
    <scope>IDENTIFICATION</scope>
</reference>
<evidence type="ECO:0000256" key="5">
    <source>
        <dbReference type="ARBA" id="ARBA00022824"/>
    </source>
</evidence>
<dbReference type="CDD" id="cd10230">
    <property type="entry name" value="ASKHA_NBD_HSP70_HYOU1"/>
    <property type="match status" value="1"/>
</dbReference>
<dbReference type="Gene3D" id="3.30.30.30">
    <property type="match status" value="1"/>
</dbReference>
<feature type="region of interest" description="Disordered" evidence="9">
    <location>
        <begin position="575"/>
        <end position="771"/>
    </location>
</feature>
<dbReference type="InterPro" id="IPR029047">
    <property type="entry name" value="HSP70_peptide-bd_sf"/>
</dbReference>
<keyword evidence="7" id="KW-0143">Chaperone</keyword>
<dbReference type="GO" id="GO:0034663">
    <property type="term" value="C:endoplasmic reticulum chaperone complex"/>
    <property type="evidence" value="ECO:0007669"/>
    <property type="project" value="TreeGrafter"/>
</dbReference>
<gene>
    <name evidence="11" type="primary">100635398</name>
</gene>
<dbReference type="EnsemblMetazoa" id="XM_011406032.2">
    <property type="protein sequence ID" value="XP_011404334.2"/>
    <property type="gene ID" value="LOC100635398"/>
</dbReference>
<sequence length="1095" mass="122942">MLPRLLLFLGLLMVFSGEEGRMVQAAVISIDFSSEWFKVALVKPGVPMEIVLNKESKRKTAAIVAFRNEERLFSDHASTAAVKYPKSAYSYLQLLIGLSYDNPLVAKYKEWFPYHDIRKDEERGTILFRHDENTDFTPEELLGMLFNHSRELAQDYAGTNIRDVIITIPAFFNQAQRRAVISAAQLVGLNVLQLMTDGAAVALNYGLYRQASFNTTPFYIMFFDMGSTNTIATIAEFKKTQVREGSQAHIHPQVRVKGVGFDRTLGGLEMEMRLRDHLAQIFMSQHKTEGKITESPRAMAKLLKEAKRVKKVLSANTEIYSQVEGLFEDIDFKAKVTRVEFEEMCSDLFDRLAGPVEQALRVADITLGEIESVVLVGGGTRVPKVQELLLKAVKKTELGRNINTDEAAALGAVYQGASHTKLFRVKKFIVKDANVYPIQVSFDKQNTDAEGKPYTKSVTRTLFSSGNQYPQKKVLTFNRYSSDFKFDVFYGDVDFLSQQERESVGHHNITEVHLGEIEKALSDNPEGSPSGIKVHFRMDDSGLLALDSAESLFEYPQLEEESTFSKLKNAFSNLFGGSEEEEGKNKTEGESKETETGKEETGKEDKPTGEETLKEADKEKGGDPPTEDKREQDSGESNKKETEASNEGMTKEDTPSDSDNDTPTKGDTASDNDTTAKEDIPSDNDDTPTKEESPSTDDDTPTKEDSPDDKGTSSDDNEENVPPSQEEEEEEINEPTAPASNASTLNVSSSVNGTSPNNASANATAKESKDTAKMRTVKVNLTSVVTQLDLHDLSDKGREISVTKLKWLQQRDEEKRLNEMAKNTLESHIFETQDKMYSEEVNIHSTEEERSSILDALKTTGEWLEDDGYEAATEIYQQKYRELKRLSRPVFRRLKEALKRPKLIQDLIIGLNRSYAMILYMRNMSEDIFTEVEIKTLEDLTMETLKWYKETEELQNSTKPYEDPIMLCSDIEDKTAKLSREMMYLVNKARNYRPPKPKTSKSKSNSTKTESGKNKTKTADPEDVSNTTEYPSDSPGSDDTLPPDFNEELPPPPTDSETEKEPPSKNEKEKEESSEEPEVLTLPPAADGEEAHGEL</sequence>
<keyword evidence="5" id="KW-0256">Endoplasmic reticulum</keyword>